<proteinExistence type="predicted"/>
<dbReference type="SUPFAM" id="SSF56601">
    <property type="entry name" value="beta-lactamase/transpeptidase-like"/>
    <property type="match status" value="1"/>
</dbReference>
<evidence type="ECO:0000313" key="2">
    <source>
        <dbReference type="EMBL" id="TJY36326.1"/>
    </source>
</evidence>
<keyword evidence="2" id="KW-0378">Hydrolase</keyword>
<dbReference type="Gene3D" id="3.40.710.10">
    <property type="entry name" value="DD-peptidase/beta-lactamase superfamily"/>
    <property type="match status" value="1"/>
</dbReference>
<dbReference type="InterPro" id="IPR050789">
    <property type="entry name" value="Diverse_Enzym_Activities"/>
</dbReference>
<dbReference type="EMBL" id="SUPL01000003">
    <property type="protein sequence ID" value="TJY36326.1"/>
    <property type="molecule type" value="Genomic_DNA"/>
</dbReference>
<sequence length="362" mass="41080">MKLAYKYLFYLFIGCSFFYCTTDSTEHKDKTEESLYFPPINSNNWETISIASLNWNTNAEQDLYNFLNTKHSKAFIILKNGKIAVEWYGNGFDANMNHTWNSAAKTLSAFTIGIAQQENLLDIDNPSQDYLGSNWSSMTHLQEEAITVKNHLTMTTGLDYNVPNADCTEPEDLVYKQDPSTFWYYHNAPYTLSHSIIEGATNTTFSNYFNTKVSDKIGMQGVWVSFGCYKLYLSNAKSMARFGLLNLNKGTWENEVILSDTNYFNEMTNTSQNLNKSYGYLWWLNGKSSYRLPGSEVEYQGTLIPNAPSDLIAGLGKNDQKLYIVPSKGLVIVRLGDNANNSVFGSSSFDNQLWEKINALIN</sequence>
<reference evidence="2 3" key="1">
    <citation type="submission" date="2019-04" db="EMBL/GenBank/DDBJ databases">
        <title>Lacinutrix sp. nov., isolated from marine water.</title>
        <authorList>
            <person name="Kim W."/>
        </authorList>
    </citation>
    <scope>NUCLEOTIDE SEQUENCE [LARGE SCALE GENOMIC DNA]</scope>
    <source>
        <strain evidence="2 3">CAU 1491</strain>
    </source>
</reference>
<dbReference type="Pfam" id="PF00144">
    <property type="entry name" value="Beta-lactamase"/>
    <property type="match status" value="1"/>
</dbReference>
<dbReference type="Proteomes" id="UP000307657">
    <property type="component" value="Unassembled WGS sequence"/>
</dbReference>
<evidence type="ECO:0000313" key="3">
    <source>
        <dbReference type="Proteomes" id="UP000307657"/>
    </source>
</evidence>
<accession>A0A4U0EWK6</accession>
<feature type="domain" description="Beta-lactamase-related" evidence="1">
    <location>
        <begin position="74"/>
        <end position="309"/>
    </location>
</feature>
<keyword evidence="3" id="KW-1185">Reference proteome</keyword>
<dbReference type="InterPro" id="IPR012338">
    <property type="entry name" value="Beta-lactam/transpept-like"/>
</dbReference>
<dbReference type="RefSeq" id="WP_136842352.1">
    <property type="nucleotide sequence ID" value="NZ_SUPL01000003.1"/>
</dbReference>
<dbReference type="PANTHER" id="PTHR43283">
    <property type="entry name" value="BETA-LACTAMASE-RELATED"/>
    <property type="match status" value="1"/>
</dbReference>
<dbReference type="InterPro" id="IPR001466">
    <property type="entry name" value="Beta-lactam-related"/>
</dbReference>
<dbReference type="OrthoDB" id="1185352at2"/>
<protein>
    <submittedName>
        <fullName evidence="2">Serine hydrolase</fullName>
    </submittedName>
</protein>
<dbReference type="GO" id="GO:0016787">
    <property type="term" value="F:hydrolase activity"/>
    <property type="evidence" value="ECO:0007669"/>
    <property type="project" value="UniProtKB-KW"/>
</dbReference>
<organism evidence="2 3">
    <name type="scientific">Pontimicrobium aquaticum</name>
    <dbReference type="NCBI Taxonomy" id="2565367"/>
    <lineage>
        <taxon>Bacteria</taxon>
        <taxon>Pseudomonadati</taxon>
        <taxon>Bacteroidota</taxon>
        <taxon>Flavobacteriia</taxon>
        <taxon>Flavobacteriales</taxon>
        <taxon>Flavobacteriaceae</taxon>
        <taxon>Pontimicrobium</taxon>
    </lineage>
</organism>
<name>A0A4U0EWK6_9FLAO</name>
<comment type="caution">
    <text evidence="2">The sequence shown here is derived from an EMBL/GenBank/DDBJ whole genome shotgun (WGS) entry which is preliminary data.</text>
</comment>
<evidence type="ECO:0000259" key="1">
    <source>
        <dbReference type="Pfam" id="PF00144"/>
    </source>
</evidence>
<dbReference type="PANTHER" id="PTHR43283:SF7">
    <property type="entry name" value="BETA-LACTAMASE-RELATED DOMAIN-CONTAINING PROTEIN"/>
    <property type="match status" value="1"/>
</dbReference>
<dbReference type="AlphaFoldDB" id="A0A4U0EWK6"/>
<gene>
    <name evidence="2" type="ORF">E5167_06580</name>
</gene>